<accession>A0A0P4R0T9</accession>
<gene>
    <name evidence="4" type="ORF">TPA0598_01_03160</name>
</gene>
<dbReference type="SUPFAM" id="SSF56601">
    <property type="entry name" value="beta-lactamase/transpeptidase-like"/>
    <property type="match status" value="1"/>
</dbReference>
<dbReference type="PANTHER" id="PTHR21581:SF33">
    <property type="entry name" value="D-ALANYL-D-ALANINE CARBOXYPEPTIDASE DACB"/>
    <property type="match status" value="1"/>
</dbReference>
<dbReference type="InterPro" id="IPR012338">
    <property type="entry name" value="Beta-lactam/transpept-like"/>
</dbReference>
<reference evidence="5" key="1">
    <citation type="submission" date="2014-09" db="EMBL/GenBank/DDBJ databases">
        <title>Whole genome shotgun sequence of Streptomyces sp. NBRC 110027.</title>
        <authorList>
            <person name="Komaki H."/>
            <person name="Ichikawa N."/>
            <person name="Katano-Makiyama Y."/>
            <person name="Hosoyama A."/>
            <person name="Hashimoto M."/>
            <person name="Uohara A."/>
            <person name="Kitahashi Y."/>
            <person name="Ohji S."/>
            <person name="Kimura A."/>
            <person name="Yamazoe A."/>
            <person name="Igarashi Y."/>
            <person name="Fujita N."/>
        </authorList>
    </citation>
    <scope>NUCLEOTIDE SEQUENCE [LARGE SCALE GENOMIC DNA]</scope>
    <source>
        <strain evidence="5">NBRC 110027</strain>
    </source>
</reference>
<organism evidence="4 5">
    <name type="scientific">Streptomyces lydicamycinicus</name>
    <dbReference type="NCBI Taxonomy" id="1546107"/>
    <lineage>
        <taxon>Bacteria</taxon>
        <taxon>Bacillati</taxon>
        <taxon>Actinomycetota</taxon>
        <taxon>Actinomycetes</taxon>
        <taxon>Kitasatosporales</taxon>
        <taxon>Streptomycetaceae</taxon>
        <taxon>Streptomyces</taxon>
    </lineage>
</organism>
<keyword evidence="2" id="KW-0812">Transmembrane</keyword>
<name>A0A0P4R0T9_9ACTN</name>
<dbReference type="Gene3D" id="3.40.710.10">
    <property type="entry name" value="DD-peptidase/beta-lactamase superfamily"/>
    <property type="match status" value="1"/>
</dbReference>
<proteinExistence type="predicted"/>
<feature type="region of interest" description="Disordered" evidence="1">
    <location>
        <begin position="377"/>
        <end position="404"/>
    </location>
</feature>
<evidence type="ECO:0000313" key="5">
    <source>
        <dbReference type="Proteomes" id="UP000048965"/>
    </source>
</evidence>
<dbReference type="GO" id="GO:0006508">
    <property type="term" value="P:proteolysis"/>
    <property type="evidence" value="ECO:0007669"/>
    <property type="project" value="InterPro"/>
</dbReference>
<feature type="region of interest" description="Disordered" evidence="1">
    <location>
        <begin position="1"/>
        <end position="42"/>
    </location>
</feature>
<dbReference type="EMBL" id="BBNO01000001">
    <property type="protein sequence ID" value="GAO05945.1"/>
    <property type="molecule type" value="Genomic_DNA"/>
</dbReference>
<dbReference type="AlphaFoldDB" id="A0A0P4R0T9"/>
<evidence type="ECO:0000259" key="3">
    <source>
        <dbReference type="Pfam" id="PF00768"/>
    </source>
</evidence>
<keyword evidence="2" id="KW-1133">Transmembrane helix</keyword>
<comment type="caution">
    <text evidence="4">The sequence shown here is derived from an EMBL/GenBank/DDBJ whole genome shotgun (WGS) entry which is preliminary data.</text>
</comment>
<protein>
    <submittedName>
        <fullName evidence="4">D-alanyl-D-alanine dipeptidase</fullName>
    </submittedName>
</protein>
<dbReference type="PANTHER" id="PTHR21581">
    <property type="entry name" value="D-ALANYL-D-ALANINE CARBOXYPEPTIDASE"/>
    <property type="match status" value="1"/>
</dbReference>
<keyword evidence="5" id="KW-1185">Reference proteome</keyword>
<dbReference type="Proteomes" id="UP000048965">
    <property type="component" value="Unassembled WGS sequence"/>
</dbReference>
<evidence type="ECO:0000313" key="4">
    <source>
        <dbReference type="EMBL" id="GAO05945.1"/>
    </source>
</evidence>
<sequence length="455" mass="47426">MLSASRAKPGTFTDVPTTFCAPTASTDPTAPNASATTGNAGRAARHGFPLRTVAALASSGLLATPLLAGTAHADPKAPKPPAKMSQIGGDRLGTPGVQVALRPGAPKLPGPDTLTARSWIVSDAESGKVLAAKNAHWQLAPASTLKMLFADTVLPKFPKDQKHTVKPADLAGMGAGSSLVGIRENLSYTVHDLWLGVFLRSGNDAVHTLSAMNGGTKATVTQMQRHAKELNARDTHVVTPDGYDAPGQVSSAYDLSLFARSGLQNADFREYCSTASAQFPGDKGKDGKRATFGIQNTNRLLSGDYDIKPYPGIAGVKNGSTTNAGSTFTGVAQRGDRKLLVTVMNPEKKEHNEAYREAAKLLDWGFAAADKVEPVGRLVGPRSEDDGTGAVSAKGKGKNGDRSAQAALDGAGAKSGAWTALGLTTGALALLGVVAFAVHRRWPLPELVRGRRPRK</sequence>
<reference evidence="4 5" key="2">
    <citation type="journal article" date="2015" name="Stand. Genomic Sci.">
        <title>Draft genome sequence of marine-derived Streptomyces sp. TP-A0598, a producer of anti-MRSA antibiotic lydicamycins.</title>
        <authorList>
            <person name="Komaki H."/>
            <person name="Ichikawa N."/>
            <person name="Hosoyama A."/>
            <person name="Fujita N."/>
            <person name="Igarashi Y."/>
        </authorList>
    </citation>
    <scope>NUCLEOTIDE SEQUENCE [LARGE SCALE GENOMIC DNA]</scope>
    <source>
        <strain evidence="4 5">NBRC 110027</strain>
    </source>
</reference>
<evidence type="ECO:0000256" key="1">
    <source>
        <dbReference type="SAM" id="MobiDB-lite"/>
    </source>
</evidence>
<feature type="region of interest" description="Disordered" evidence="1">
    <location>
        <begin position="71"/>
        <end position="91"/>
    </location>
</feature>
<dbReference type="GO" id="GO:0009002">
    <property type="term" value="F:serine-type D-Ala-D-Ala carboxypeptidase activity"/>
    <property type="evidence" value="ECO:0007669"/>
    <property type="project" value="InterPro"/>
</dbReference>
<feature type="compositionally biased region" description="Polar residues" evidence="1">
    <location>
        <begin position="23"/>
        <end position="39"/>
    </location>
</feature>
<keyword evidence="2" id="KW-0472">Membrane</keyword>
<dbReference type="InterPro" id="IPR001967">
    <property type="entry name" value="Peptidase_S11_N"/>
</dbReference>
<feature type="transmembrane region" description="Helical" evidence="2">
    <location>
        <begin position="417"/>
        <end position="438"/>
    </location>
</feature>
<evidence type="ECO:0000256" key="2">
    <source>
        <dbReference type="SAM" id="Phobius"/>
    </source>
</evidence>
<feature type="domain" description="Peptidase S11 D-alanyl-D-alanine carboxypeptidase A N-terminal" evidence="3">
    <location>
        <begin position="110"/>
        <end position="346"/>
    </location>
</feature>
<dbReference type="Pfam" id="PF00768">
    <property type="entry name" value="Peptidase_S11"/>
    <property type="match status" value="1"/>
</dbReference>